<dbReference type="KEGG" id="hir:HETIRDRAFT_480909"/>
<organism evidence="2 3">
    <name type="scientific">Heterobasidion irregulare (strain TC 32-1)</name>
    <dbReference type="NCBI Taxonomy" id="747525"/>
    <lineage>
        <taxon>Eukaryota</taxon>
        <taxon>Fungi</taxon>
        <taxon>Dikarya</taxon>
        <taxon>Basidiomycota</taxon>
        <taxon>Agaricomycotina</taxon>
        <taxon>Agaricomycetes</taxon>
        <taxon>Russulales</taxon>
        <taxon>Bondarzewiaceae</taxon>
        <taxon>Heterobasidion</taxon>
        <taxon>Heterobasidion annosum species complex</taxon>
    </lineage>
</organism>
<evidence type="ECO:0000313" key="2">
    <source>
        <dbReference type="EMBL" id="ETW76765.1"/>
    </source>
</evidence>
<keyword evidence="3" id="KW-1185">Reference proteome</keyword>
<reference evidence="2 3" key="1">
    <citation type="journal article" date="2012" name="New Phytol.">
        <title>Insight into trade-off between wood decay and parasitism from the genome of a fungal forest pathogen.</title>
        <authorList>
            <person name="Olson A."/>
            <person name="Aerts A."/>
            <person name="Asiegbu F."/>
            <person name="Belbahri L."/>
            <person name="Bouzid O."/>
            <person name="Broberg A."/>
            <person name="Canback B."/>
            <person name="Coutinho P.M."/>
            <person name="Cullen D."/>
            <person name="Dalman K."/>
            <person name="Deflorio G."/>
            <person name="van Diepen L.T."/>
            <person name="Dunand C."/>
            <person name="Duplessis S."/>
            <person name="Durling M."/>
            <person name="Gonthier P."/>
            <person name="Grimwood J."/>
            <person name="Fossdal C.G."/>
            <person name="Hansson D."/>
            <person name="Henrissat B."/>
            <person name="Hietala A."/>
            <person name="Himmelstrand K."/>
            <person name="Hoffmeister D."/>
            <person name="Hogberg N."/>
            <person name="James T.Y."/>
            <person name="Karlsson M."/>
            <person name="Kohler A."/>
            <person name="Kues U."/>
            <person name="Lee Y.H."/>
            <person name="Lin Y.C."/>
            <person name="Lind M."/>
            <person name="Lindquist E."/>
            <person name="Lombard V."/>
            <person name="Lucas S."/>
            <person name="Lunden K."/>
            <person name="Morin E."/>
            <person name="Murat C."/>
            <person name="Park J."/>
            <person name="Raffaello T."/>
            <person name="Rouze P."/>
            <person name="Salamov A."/>
            <person name="Schmutz J."/>
            <person name="Solheim H."/>
            <person name="Stahlberg J."/>
            <person name="Velez H."/>
            <person name="de Vries R.P."/>
            <person name="Wiebenga A."/>
            <person name="Woodward S."/>
            <person name="Yakovlev I."/>
            <person name="Garbelotto M."/>
            <person name="Martin F."/>
            <person name="Grigoriev I.V."/>
            <person name="Stenlid J."/>
        </authorList>
    </citation>
    <scope>NUCLEOTIDE SEQUENCE [LARGE SCALE GENOMIC DNA]</scope>
    <source>
        <strain evidence="2 3">TC 32-1</strain>
    </source>
</reference>
<dbReference type="eggNOG" id="ENOG502SS1I">
    <property type="taxonomic scope" value="Eukaryota"/>
</dbReference>
<dbReference type="GeneID" id="20677941"/>
<feature type="region of interest" description="Disordered" evidence="1">
    <location>
        <begin position="250"/>
        <end position="405"/>
    </location>
</feature>
<dbReference type="RefSeq" id="XP_009551637.1">
    <property type="nucleotide sequence ID" value="XM_009553342.1"/>
</dbReference>
<feature type="compositionally biased region" description="Pro residues" evidence="1">
    <location>
        <begin position="535"/>
        <end position="551"/>
    </location>
</feature>
<feature type="compositionally biased region" description="Polar residues" evidence="1">
    <location>
        <begin position="582"/>
        <end position="595"/>
    </location>
</feature>
<feature type="compositionally biased region" description="Basic residues" evidence="1">
    <location>
        <begin position="295"/>
        <end position="307"/>
    </location>
</feature>
<dbReference type="OrthoDB" id="3263163at2759"/>
<dbReference type="Proteomes" id="UP000030671">
    <property type="component" value="Unassembled WGS sequence"/>
</dbReference>
<feature type="region of interest" description="Disordered" evidence="1">
    <location>
        <begin position="501"/>
        <end position="601"/>
    </location>
</feature>
<gene>
    <name evidence="2" type="ORF">HETIRDRAFT_480909</name>
</gene>
<dbReference type="InParanoid" id="W4JUL3"/>
<dbReference type="HOGENOM" id="CLU_029713_0_0_1"/>
<feature type="region of interest" description="Disordered" evidence="1">
    <location>
        <begin position="627"/>
        <end position="655"/>
    </location>
</feature>
<name>W4JUL3_HETIT</name>
<sequence>MAAPPPPPGIFRPPGPHHSIATLVLIENSEEMYPRWNDLRDQYLPTLLGTMRMINPVVPIQVLWLTSCPAPTSGEMSSTPQNSSRQFNQLPELRFNPQPNNRISLGTLHRGIDLLASTYQKVPTTRHLFVVAASSPSDDVDSPSTISGTSEARSAWKFLAEKLHREDIHLHMILNPKSNTTVFVDLFYETLRLQERQETPLWFKVDHQKYFFYLSRDTEDDGVIGVPGQSMDLITSQNFQPCAANPDYYSSAPPRIPLPRNNSFPPAAQSFRHAGRPYGSLRPEPEETKPTLVKHLQKIHGLTKKRTYGLQPTRQPFVRDESPENPYSKNPNPNGDAPSSSPTYTSPPRPLMQSRRSSGVTKRKNSDAQRRAKQSPPLFTTTVRDPRVSSPDSDSSTSSPTSVSPLSAISPVIAVPMHVDYHSAMASLGLKGGVDQLQALPPSSGDMTPEVVYPSAPLTDTVTPIWHDEKPSLTSLGVNAMDVGIPPDPVVLGHISHNRNYDENLTSAPNHVNDDAQRHPRQATMVSSQNSPDEVPLPPPDFPPPNRPPYPATAYPSTRDSFSRPQLQLAPNLLATPPPPQVQTSPMSLHSNPHTQPLDDGDKPFIFYPEYERSMSAGEFHSSPAVDYQAAQPYPPPPQPPPSHDGYPASWSAPQSTDYSHILNPAVSPGMLRSIPLSHPPAQVYGYQYGVGGPSAAYMNFGPMQQPAVQTWTGYS</sequence>
<dbReference type="AlphaFoldDB" id="W4JUL3"/>
<feature type="compositionally biased region" description="Pro residues" evidence="1">
    <location>
        <begin position="633"/>
        <end position="643"/>
    </location>
</feature>
<evidence type="ECO:0000313" key="3">
    <source>
        <dbReference type="Proteomes" id="UP000030671"/>
    </source>
</evidence>
<proteinExistence type="predicted"/>
<dbReference type="EMBL" id="KI925464">
    <property type="protein sequence ID" value="ETW76765.1"/>
    <property type="molecule type" value="Genomic_DNA"/>
</dbReference>
<feature type="compositionally biased region" description="Low complexity" evidence="1">
    <location>
        <begin position="565"/>
        <end position="575"/>
    </location>
</feature>
<evidence type="ECO:0000256" key="1">
    <source>
        <dbReference type="SAM" id="MobiDB-lite"/>
    </source>
</evidence>
<accession>W4JUL3</accession>
<protein>
    <submittedName>
        <fullName evidence="2">Uncharacterized protein</fullName>
    </submittedName>
</protein>
<feature type="compositionally biased region" description="Low complexity" evidence="1">
    <location>
        <begin position="388"/>
        <end position="405"/>
    </location>
</feature>